<dbReference type="InterPro" id="IPR036249">
    <property type="entry name" value="Thioredoxin-like_sf"/>
</dbReference>
<dbReference type="CDD" id="cd02966">
    <property type="entry name" value="TlpA_like_family"/>
    <property type="match status" value="1"/>
</dbReference>
<dbReference type="InterPro" id="IPR000866">
    <property type="entry name" value="AhpC/TSA"/>
</dbReference>
<dbReference type="InterPro" id="IPR013766">
    <property type="entry name" value="Thioredoxin_domain"/>
</dbReference>
<keyword evidence="1" id="KW-0472">Membrane</keyword>
<dbReference type="PROSITE" id="PS51352">
    <property type="entry name" value="THIOREDOXIN_2"/>
    <property type="match status" value="1"/>
</dbReference>
<evidence type="ECO:0000259" key="2">
    <source>
        <dbReference type="PROSITE" id="PS51352"/>
    </source>
</evidence>
<dbReference type="Gene3D" id="3.40.30.10">
    <property type="entry name" value="Glutaredoxin"/>
    <property type="match status" value="1"/>
</dbReference>
<accession>A0ABU0ZRU0</accession>
<dbReference type="Pfam" id="PF00578">
    <property type="entry name" value="AhpC-TSA"/>
    <property type="match status" value="1"/>
</dbReference>
<evidence type="ECO:0000313" key="3">
    <source>
        <dbReference type="EMBL" id="MDQ7909753.1"/>
    </source>
</evidence>
<dbReference type="EMBL" id="JAVHUY010000046">
    <property type="protein sequence ID" value="MDQ7909753.1"/>
    <property type="molecule type" value="Genomic_DNA"/>
</dbReference>
<evidence type="ECO:0000256" key="1">
    <source>
        <dbReference type="SAM" id="Phobius"/>
    </source>
</evidence>
<evidence type="ECO:0000313" key="4">
    <source>
        <dbReference type="Proteomes" id="UP001230908"/>
    </source>
</evidence>
<dbReference type="RefSeq" id="WP_308717011.1">
    <property type="nucleotide sequence ID" value="NZ_JAVHUY010000046.1"/>
</dbReference>
<proteinExistence type="predicted"/>
<protein>
    <submittedName>
        <fullName evidence="3">TlpA disulfide reductase family protein</fullName>
    </submittedName>
</protein>
<keyword evidence="1" id="KW-1133">Transmembrane helix</keyword>
<dbReference type="SUPFAM" id="SSF52833">
    <property type="entry name" value="Thioredoxin-like"/>
    <property type="match status" value="1"/>
</dbReference>
<dbReference type="Proteomes" id="UP001230908">
    <property type="component" value="Unassembled WGS sequence"/>
</dbReference>
<organism evidence="3 4">
    <name type="scientific">Phytohabitans maris</name>
    <dbReference type="NCBI Taxonomy" id="3071409"/>
    <lineage>
        <taxon>Bacteria</taxon>
        <taxon>Bacillati</taxon>
        <taxon>Actinomycetota</taxon>
        <taxon>Actinomycetes</taxon>
        <taxon>Micromonosporales</taxon>
        <taxon>Micromonosporaceae</taxon>
    </lineage>
</organism>
<sequence length="186" mass="19437">MPYVVSATVVIGAVAILNLILTFGVIRRLREHSELLAAGGAGEPEVMLSAGAAPAEFAATTTDGTRVTRDDLAGETLIGVFSPGCQPCKEQAPRFVERAGALPGGRSQALAVVIGEQPAVQELLRQLEPVARVVIERDIKTEGTVSHAFGVRAFPAFATLDRDGLVASSGWQLPEQPTAHLTSLAS</sequence>
<feature type="domain" description="Thioredoxin" evidence="2">
    <location>
        <begin position="48"/>
        <end position="186"/>
    </location>
</feature>
<gene>
    <name evidence="3" type="ORF">RB614_35055</name>
</gene>
<name>A0ABU0ZRU0_9ACTN</name>
<keyword evidence="4" id="KW-1185">Reference proteome</keyword>
<keyword evidence="1" id="KW-0812">Transmembrane</keyword>
<feature type="transmembrane region" description="Helical" evidence="1">
    <location>
        <begin position="6"/>
        <end position="26"/>
    </location>
</feature>
<reference evidence="3 4" key="1">
    <citation type="submission" date="2023-08" db="EMBL/GenBank/DDBJ databases">
        <title>Phytohabitans sansha sp. nov., isolated from marine sediment.</title>
        <authorList>
            <person name="Zhao Y."/>
            <person name="Yi K."/>
        </authorList>
    </citation>
    <scope>NUCLEOTIDE SEQUENCE [LARGE SCALE GENOMIC DNA]</scope>
    <source>
        <strain evidence="3 4">ZYX-F-186</strain>
    </source>
</reference>
<comment type="caution">
    <text evidence="3">The sequence shown here is derived from an EMBL/GenBank/DDBJ whole genome shotgun (WGS) entry which is preliminary data.</text>
</comment>